<sequence>MADAYWRYGDSRQQQPTLPPLVEKCPRSDYNVSGGLQLSGYFARDNERTANRVLRDTDSLGASYDRYLRNAQIASYGDGDPARPISGGPSGHSVDDP</sequence>
<evidence type="ECO:0000313" key="2">
    <source>
        <dbReference type="Proteomes" id="UP000828048"/>
    </source>
</evidence>
<dbReference type="EMBL" id="CM037162">
    <property type="protein sequence ID" value="KAH7863466.1"/>
    <property type="molecule type" value="Genomic_DNA"/>
</dbReference>
<keyword evidence="2" id="KW-1185">Reference proteome</keyword>
<protein>
    <submittedName>
        <fullName evidence="1">Uncharacterized protein</fullName>
    </submittedName>
</protein>
<comment type="caution">
    <text evidence="1">The sequence shown here is derived from an EMBL/GenBank/DDBJ whole genome shotgun (WGS) entry which is preliminary data.</text>
</comment>
<reference evidence="1 2" key="1">
    <citation type="journal article" date="2021" name="Hortic Res">
        <title>High-quality reference genome and annotation aids understanding of berry development for evergreen blueberry (Vaccinium darrowii).</title>
        <authorList>
            <person name="Yu J."/>
            <person name="Hulse-Kemp A.M."/>
            <person name="Babiker E."/>
            <person name="Staton M."/>
        </authorList>
    </citation>
    <scope>NUCLEOTIDE SEQUENCE [LARGE SCALE GENOMIC DNA]</scope>
    <source>
        <strain evidence="2">cv. NJ 8807/NJ 8810</strain>
        <tissue evidence="1">Young leaf</tissue>
    </source>
</reference>
<dbReference type="Proteomes" id="UP000828048">
    <property type="component" value="Chromosome 12"/>
</dbReference>
<evidence type="ECO:0000313" key="1">
    <source>
        <dbReference type="EMBL" id="KAH7863466.1"/>
    </source>
</evidence>
<proteinExistence type="predicted"/>
<gene>
    <name evidence="1" type="ORF">Vadar_017856</name>
</gene>
<accession>A0ACB7ZDC8</accession>
<name>A0ACB7ZDC8_9ERIC</name>
<organism evidence="1 2">
    <name type="scientific">Vaccinium darrowii</name>
    <dbReference type="NCBI Taxonomy" id="229202"/>
    <lineage>
        <taxon>Eukaryota</taxon>
        <taxon>Viridiplantae</taxon>
        <taxon>Streptophyta</taxon>
        <taxon>Embryophyta</taxon>
        <taxon>Tracheophyta</taxon>
        <taxon>Spermatophyta</taxon>
        <taxon>Magnoliopsida</taxon>
        <taxon>eudicotyledons</taxon>
        <taxon>Gunneridae</taxon>
        <taxon>Pentapetalae</taxon>
        <taxon>asterids</taxon>
        <taxon>Ericales</taxon>
        <taxon>Ericaceae</taxon>
        <taxon>Vaccinioideae</taxon>
        <taxon>Vaccinieae</taxon>
        <taxon>Vaccinium</taxon>
    </lineage>
</organism>